<feature type="compositionally biased region" description="Polar residues" evidence="1">
    <location>
        <begin position="77"/>
        <end position="88"/>
    </location>
</feature>
<feature type="compositionally biased region" description="Low complexity" evidence="1">
    <location>
        <begin position="24"/>
        <end position="36"/>
    </location>
</feature>
<dbReference type="AlphaFoldDB" id="A0A5M8PPA9"/>
<feature type="region of interest" description="Disordered" evidence="1">
    <location>
        <begin position="1"/>
        <end position="89"/>
    </location>
</feature>
<evidence type="ECO:0000313" key="3">
    <source>
        <dbReference type="Proteomes" id="UP000324767"/>
    </source>
</evidence>
<comment type="caution">
    <text evidence="2">The sequence shown here is derived from an EMBL/GenBank/DDBJ whole genome shotgun (WGS) entry which is preliminary data.</text>
</comment>
<reference evidence="2 3" key="1">
    <citation type="submission" date="2019-09" db="EMBL/GenBank/DDBJ databases">
        <title>The hologenome of the rock-dwelling lichen Lasallia pustulata.</title>
        <authorList>
            <person name="Greshake Tzovaras B."/>
            <person name="Segers F."/>
            <person name="Bicker A."/>
            <person name="Dal Grande F."/>
            <person name="Otte J."/>
            <person name="Hankeln T."/>
            <person name="Schmitt I."/>
            <person name="Ebersberger I."/>
        </authorList>
    </citation>
    <scope>NUCLEOTIDE SEQUENCE [LARGE SCALE GENOMIC DNA]</scope>
    <source>
        <strain evidence="2">A1-1</strain>
    </source>
</reference>
<evidence type="ECO:0000313" key="2">
    <source>
        <dbReference type="EMBL" id="KAA6410817.1"/>
    </source>
</evidence>
<evidence type="ECO:0000256" key="1">
    <source>
        <dbReference type="SAM" id="MobiDB-lite"/>
    </source>
</evidence>
<feature type="compositionally biased region" description="Polar residues" evidence="1">
    <location>
        <begin position="37"/>
        <end position="63"/>
    </location>
</feature>
<accession>A0A5M8PPA9</accession>
<protein>
    <submittedName>
        <fullName evidence="2">Uncharacterized protein</fullName>
    </submittedName>
</protein>
<sequence length="196" mass="21206">MPPKRSSPKPNRDRCAQGQRRMTSKTPPSFTSPSTSGVSGETQHQRMRSQASPGSSTTISGYSQPAAMGTGRPAPPQSSTNTFATQRSTRQERDLLGLTTQASNTGQGQYGPILSPAGYMQHAYICPYHGPILQGRPADPRSGQGPSPMDRYLAEGPSEQHAMFYRADTGELSTNRGCRCYELTQSNVLDPSMTHK</sequence>
<name>A0A5M8PPA9_9LECA</name>
<dbReference type="OrthoDB" id="3547690at2759"/>
<organism evidence="2 3">
    <name type="scientific">Lasallia pustulata</name>
    <dbReference type="NCBI Taxonomy" id="136370"/>
    <lineage>
        <taxon>Eukaryota</taxon>
        <taxon>Fungi</taxon>
        <taxon>Dikarya</taxon>
        <taxon>Ascomycota</taxon>
        <taxon>Pezizomycotina</taxon>
        <taxon>Lecanoromycetes</taxon>
        <taxon>OSLEUM clade</taxon>
        <taxon>Umbilicariomycetidae</taxon>
        <taxon>Umbilicariales</taxon>
        <taxon>Umbilicariaceae</taxon>
        <taxon>Lasallia</taxon>
    </lineage>
</organism>
<dbReference type="Proteomes" id="UP000324767">
    <property type="component" value="Unassembled WGS sequence"/>
</dbReference>
<gene>
    <name evidence="2" type="ORF">FRX48_05127</name>
</gene>
<proteinExistence type="predicted"/>
<dbReference type="EMBL" id="VXIT01000008">
    <property type="protein sequence ID" value="KAA6410817.1"/>
    <property type="molecule type" value="Genomic_DNA"/>
</dbReference>